<feature type="chain" id="PRO_5043001475" evidence="2">
    <location>
        <begin position="21"/>
        <end position="407"/>
    </location>
</feature>
<name>A0AAQ3QQY0_9BACT</name>
<protein>
    <submittedName>
        <fullName evidence="3">PEP-CTERM sorting domain-containing protein</fullName>
    </submittedName>
</protein>
<reference evidence="3 4" key="1">
    <citation type="submission" date="2023-10" db="EMBL/GenBank/DDBJ databases">
        <title>Rubellicoccus peritrichatus gen. nov., sp. nov., isolated from an algae of coral reef tank.</title>
        <authorList>
            <person name="Luo J."/>
        </authorList>
    </citation>
    <scope>NUCLEOTIDE SEQUENCE [LARGE SCALE GENOMIC DNA]</scope>
    <source>
        <strain evidence="3 4">CR14</strain>
    </source>
</reference>
<proteinExistence type="predicted"/>
<keyword evidence="4" id="KW-1185">Reference proteome</keyword>
<evidence type="ECO:0000256" key="2">
    <source>
        <dbReference type="SAM" id="SignalP"/>
    </source>
</evidence>
<keyword evidence="1" id="KW-1133">Transmembrane helix</keyword>
<dbReference type="KEGG" id="puo:RZN69_19090"/>
<keyword evidence="1" id="KW-0472">Membrane</keyword>
<evidence type="ECO:0000313" key="4">
    <source>
        <dbReference type="Proteomes" id="UP001304300"/>
    </source>
</evidence>
<organism evidence="3 4">
    <name type="scientific">Rubellicoccus peritrichatus</name>
    <dbReference type="NCBI Taxonomy" id="3080537"/>
    <lineage>
        <taxon>Bacteria</taxon>
        <taxon>Pseudomonadati</taxon>
        <taxon>Verrucomicrobiota</taxon>
        <taxon>Opitutia</taxon>
        <taxon>Puniceicoccales</taxon>
        <taxon>Cerasicoccaceae</taxon>
        <taxon>Rubellicoccus</taxon>
    </lineage>
</organism>
<evidence type="ECO:0000313" key="3">
    <source>
        <dbReference type="EMBL" id="WOO40733.1"/>
    </source>
</evidence>
<dbReference type="Proteomes" id="UP001304300">
    <property type="component" value="Chromosome"/>
</dbReference>
<feature type="transmembrane region" description="Helical" evidence="1">
    <location>
        <begin position="385"/>
        <end position="402"/>
    </location>
</feature>
<accession>A0AAQ3QQY0</accession>
<keyword evidence="1" id="KW-0812">Transmembrane</keyword>
<evidence type="ECO:0000256" key="1">
    <source>
        <dbReference type="SAM" id="Phobius"/>
    </source>
</evidence>
<gene>
    <name evidence="3" type="ORF">RZN69_19090</name>
</gene>
<keyword evidence="2" id="KW-0732">Signal</keyword>
<sequence>MKKLKILTCAITALSLPALADNITWDGGGVGDDFLTAENWVGDAVPGVNDSAIINADNTAVYNNVGVTTTVDSLRLGAANGSATGELDVQAGTLTFAGTGLTSDVYRDSSGTMRVSGGTLNLDGGGNFRFGHRSGSHDFVTVTSGAANFAARVNALGSNNASFTATLSGGTTSFTGTHADMLGARTGGASYMSISNSAVLTVSANNGFRLGEGTVGGTNTLDITGGTLNAITRLTMGSSTDATNIINVSGGDINGSNVLQLQANGATSLFSITGSDATIDFAGNVEANGGALNEFEFILGNSGGNHVSLIDTAAQLKITTDTVLTIDAGTWDGTGSTNIVLFEYDTISGSGLFDVQLNGLTGTLNYAGGTGNQVVLEGAAIIPEPGTYAALAGIIGLGIAVIRRRRV</sequence>
<dbReference type="EMBL" id="CP136920">
    <property type="protein sequence ID" value="WOO40733.1"/>
    <property type="molecule type" value="Genomic_DNA"/>
</dbReference>
<dbReference type="AlphaFoldDB" id="A0AAQ3QQY0"/>
<dbReference type="InterPro" id="IPR013424">
    <property type="entry name" value="Ice-binding_C"/>
</dbReference>
<dbReference type="RefSeq" id="WP_317832907.1">
    <property type="nucleotide sequence ID" value="NZ_CP136920.1"/>
</dbReference>
<feature type="signal peptide" evidence="2">
    <location>
        <begin position="1"/>
        <end position="20"/>
    </location>
</feature>
<dbReference type="NCBIfam" id="TIGR02595">
    <property type="entry name" value="PEP_CTERM"/>
    <property type="match status" value="1"/>
</dbReference>